<dbReference type="Pfam" id="PF00743">
    <property type="entry name" value="FMO-like"/>
    <property type="match status" value="1"/>
</dbReference>
<dbReference type="InterPro" id="IPR036188">
    <property type="entry name" value="FAD/NAD-bd_sf"/>
</dbReference>
<dbReference type="AlphaFoldDB" id="A0A815GAX2"/>
<dbReference type="GO" id="GO:0050660">
    <property type="term" value="F:flavin adenine dinucleotide binding"/>
    <property type="evidence" value="ECO:0007669"/>
    <property type="project" value="InterPro"/>
</dbReference>
<dbReference type="GO" id="GO:0004499">
    <property type="term" value="F:N,N-dimethylaniline monooxygenase activity"/>
    <property type="evidence" value="ECO:0007669"/>
    <property type="project" value="InterPro"/>
</dbReference>
<evidence type="ECO:0000313" key="7">
    <source>
        <dbReference type="Proteomes" id="UP000663845"/>
    </source>
</evidence>
<organism evidence="5 7">
    <name type="scientific">Adineta steineri</name>
    <dbReference type="NCBI Taxonomy" id="433720"/>
    <lineage>
        <taxon>Eukaryota</taxon>
        <taxon>Metazoa</taxon>
        <taxon>Spiralia</taxon>
        <taxon>Gnathifera</taxon>
        <taxon>Rotifera</taxon>
        <taxon>Eurotatoria</taxon>
        <taxon>Bdelloidea</taxon>
        <taxon>Adinetida</taxon>
        <taxon>Adinetidae</taxon>
        <taxon>Adineta</taxon>
    </lineage>
</organism>
<dbReference type="PIRSF" id="PIRSF000332">
    <property type="entry name" value="FMO"/>
    <property type="match status" value="1"/>
</dbReference>
<keyword evidence="1 4" id="KW-0285">Flavoprotein</keyword>
<dbReference type="EMBL" id="CAJNOG010000688">
    <property type="protein sequence ID" value="CAF1336429.1"/>
    <property type="molecule type" value="Genomic_DNA"/>
</dbReference>
<reference evidence="5" key="1">
    <citation type="submission" date="2021-02" db="EMBL/GenBank/DDBJ databases">
        <authorList>
            <person name="Nowell W R."/>
        </authorList>
    </citation>
    <scope>NUCLEOTIDE SEQUENCE</scope>
</reference>
<comment type="similarity">
    <text evidence="4">Belongs to the FMO family.</text>
</comment>
<dbReference type="InterPro" id="IPR050982">
    <property type="entry name" value="Auxin_biosynth/cation_transpt"/>
</dbReference>
<dbReference type="EC" id="1.-.-.-" evidence="4"/>
<dbReference type="PANTHER" id="PTHR43539">
    <property type="entry name" value="FLAVIN-BINDING MONOOXYGENASE-LIKE PROTEIN (AFU_ORTHOLOGUE AFUA_4G09220)"/>
    <property type="match status" value="1"/>
</dbReference>
<proteinExistence type="inferred from homology"/>
<gene>
    <name evidence="5" type="ORF">JYZ213_LOCUS34244</name>
    <name evidence="6" type="ORF">OXD698_LOCUS26489</name>
</gene>
<keyword evidence="4" id="KW-0503">Monooxygenase</keyword>
<sequence length="429" mass="49867">MALKKSVVIIGGGWSGIGVAGSLAYNNFDDYILLEQTDSIGGFWKYHTYDSVRMHDLSRLYKTPHDLSEKYKDHFLLQSEVPIYLQQYADYYEISNHILFGFKVTRISHQDDEEFCWTVTGINVGENIERTYICKYLCIATSYCRVPIIPENIKKSMNRFKTKIIHSADYKNPSNFDISKHRKILIIGGGHSSSEISTELTDAGFHVTIAHRSGQYFMRQQDWTSYLSNQTIEKSLQYWGYSMADENFKEILEAFNEQFSEKIYHINDEIHWTIPILRPASFIILHKKTFIDDMHFFDLLQNKSIEIKGSVRDITEEGVIFEKNSEIQQFDGIILCTGFSHGLEQFLDDTNQYLSNHRYHYLPPEKSSLPITDGRCKSIIKNNLYFPGFDYGINQRVDFALYSWYVGEQILSDIIGNDFTPELSPSKFK</sequence>
<dbReference type="SUPFAM" id="SSF51905">
    <property type="entry name" value="FAD/NAD(P)-binding domain"/>
    <property type="match status" value="1"/>
</dbReference>
<evidence type="ECO:0000256" key="3">
    <source>
        <dbReference type="ARBA" id="ARBA00023002"/>
    </source>
</evidence>
<dbReference type="GO" id="GO:0050661">
    <property type="term" value="F:NADP binding"/>
    <property type="evidence" value="ECO:0007669"/>
    <property type="project" value="InterPro"/>
</dbReference>
<dbReference type="PANTHER" id="PTHR43539:SF78">
    <property type="entry name" value="FLAVIN-CONTAINING MONOOXYGENASE"/>
    <property type="match status" value="1"/>
</dbReference>
<dbReference type="Proteomes" id="UP000663845">
    <property type="component" value="Unassembled WGS sequence"/>
</dbReference>
<dbReference type="EMBL" id="CAJOAZ010002644">
    <property type="protein sequence ID" value="CAF3947524.1"/>
    <property type="molecule type" value="Genomic_DNA"/>
</dbReference>
<comment type="cofactor">
    <cofactor evidence="4">
        <name>FAD</name>
        <dbReference type="ChEBI" id="CHEBI:57692"/>
    </cofactor>
</comment>
<comment type="caution">
    <text evidence="5">The sequence shown here is derived from an EMBL/GenBank/DDBJ whole genome shotgun (WGS) entry which is preliminary data.</text>
</comment>
<dbReference type="Gene3D" id="3.50.50.60">
    <property type="entry name" value="FAD/NAD(P)-binding domain"/>
    <property type="match status" value="1"/>
</dbReference>
<dbReference type="InterPro" id="IPR020946">
    <property type="entry name" value="Flavin_mOase-like"/>
</dbReference>
<keyword evidence="3 4" id="KW-0560">Oxidoreductase</keyword>
<evidence type="ECO:0000256" key="1">
    <source>
        <dbReference type="ARBA" id="ARBA00022630"/>
    </source>
</evidence>
<evidence type="ECO:0000256" key="2">
    <source>
        <dbReference type="ARBA" id="ARBA00022827"/>
    </source>
</evidence>
<dbReference type="InterPro" id="IPR000960">
    <property type="entry name" value="Flavin_mOase"/>
</dbReference>
<evidence type="ECO:0000313" key="5">
    <source>
        <dbReference type="EMBL" id="CAF1336429.1"/>
    </source>
</evidence>
<dbReference type="Proteomes" id="UP000663844">
    <property type="component" value="Unassembled WGS sequence"/>
</dbReference>
<evidence type="ECO:0000313" key="6">
    <source>
        <dbReference type="EMBL" id="CAF3947524.1"/>
    </source>
</evidence>
<keyword evidence="2 4" id="KW-0274">FAD</keyword>
<accession>A0A815GAX2</accession>
<dbReference type="PRINTS" id="PR00370">
    <property type="entry name" value="FMOXYGENASE"/>
</dbReference>
<evidence type="ECO:0000256" key="4">
    <source>
        <dbReference type="RuleBase" id="RU361177"/>
    </source>
</evidence>
<protein>
    <recommendedName>
        <fullName evidence="4">Flavin-containing monooxygenase</fullName>
        <ecNumber evidence="4">1.-.-.-</ecNumber>
    </recommendedName>
</protein>
<name>A0A815GAX2_9BILA</name>